<protein>
    <submittedName>
        <fullName evidence="2">Uncharacterized protein</fullName>
    </submittedName>
</protein>
<dbReference type="AlphaFoldDB" id="A0A5B7FPM4"/>
<dbReference type="Proteomes" id="UP000324222">
    <property type="component" value="Unassembled WGS sequence"/>
</dbReference>
<evidence type="ECO:0000256" key="1">
    <source>
        <dbReference type="SAM" id="MobiDB-lite"/>
    </source>
</evidence>
<organism evidence="2 3">
    <name type="scientific">Portunus trituberculatus</name>
    <name type="common">Swimming crab</name>
    <name type="synonym">Neptunus trituberculatus</name>
    <dbReference type="NCBI Taxonomy" id="210409"/>
    <lineage>
        <taxon>Eukaryota</taxon>
        <taxon>Metazoa</taxon>
        <taxon>Ecdysozoa</taxon>
        <taxon>Arthropoda</taxon>
        <taxon>Crustacea</taxon>
        <taxon>Multicrustacea</taxon>
        <taxon>Malacostraca</taxon>
        <taxon>Eumalacostraca</taxon>
        <taxon>Eucarida</taxon>
        <taxon>Decapoda</taxon>
        <taxon>Pleocyemata</taxon>
        <taxon>Brachyura</taxon>
        <taxon>Eubrachyura</taxon>
        <taxon>Portunoidea</taxon>
        <taxon>Portunidae</taxon>
        <taxon>Portuninae</taxon>
        <taxon>Portunus</taxon>
    </lineage>
</organism>
<comment type="caution">
    <text evidence="2">The sequence shown here is derived from an EMBL/GenBank/DDBJ whole genome shotgun (WGS) entry which is preliminary data.</text>
</comment>
<keyword evidence="3" id="KW-1185">Reference proteome</keyword>
<name>A0A5B7FPM4_PORTR</name>
<evidence type="ECO:0000313" key="3">
    <source>
        <dbReference type="Proteomes" id="UP000324222"/>
    </source>
</evidence>
<feature type="compositionally biased region" description="Basic and acidic residues" evidence="1">
    <location>
        <begin position="34"/>
        <end position="43"/>
    </location>
</feature>
<sequence length="60" mass="6355">MSGEAPASWGLRGAPSLPELCPDRLPRHGATLQRQREGRREGGVRNADGLMTSLSPSVDG</sequence>
<feature type="region of interest" description="Disordered" evidence="1">
    <location>
        <begin position="1"/>
        <end position="60"/>
    </location>
</feature>
<reference evidence="2 3" key="1">
    <citation type="submission" date="2019-05" db="EMBL/GenBank/DDBJ databases">
        <title>Another draft genome of Portunus trituberculatus and its Hox gene families provides insights of decapod evolution.</title>
        <authorList>
            <person name="Jeong J.-H."/>
            <person name="Song I."/>
            <person name="Kim S."/>
            <person name="Choi T."/>
            <person name="Kim D."/>
            <person name="Ryu S."/>
            <person name="Kim W."/>
        </authorList>
    </citation>
    <scope>NUCLEOTIDE SEQUENCE [LARGE SCALE GENOMIC DNA]</scope>
    <source>
        <tissue evidence="2">Muscle</tissue>
    </source>
</reference>
<accession>A0A5B7FPM4</accession>
<gene>
    <name evidence="2" type="ORF">E2C01_042225</name>
</gene>
<dbReference type="EMBL" id="VSRR010008287">
    <property type="protein sequence ID" value="MPC48452.1"/>
    <property type="molecule type" value="Genomic_DNA"/>
</dbReference>
<evidence type="ECO:0000313" key="2">
    <source>
        <dbReference type="EMBL" id="MPC48452.1"/>
    </source>
</evidence>
<proteinExistence type="predicted"/>